<evidence type="ECO:0000259" key="5">
    <source>
        <dbReference type="Pfam" id="PF05127"/>
    </source>
</evidence>
<dbReference type="PANTHER" id="PTHR10925:SF5">
    <property type="entry name" value="RNA CYTIDINE ACETYLTRANSFERASE"/>
    <property type="match status" value="1"/>
</dbReference>
<dbReference type="GO" id="GO:0051391">
    <property type="term" value="P:tRNA acetylation"/>
    <property type="evidence" value="ECO:0007669"/>
    <property type="project" value="TreeGrafter"/>
</dbReference>
<dbReference type="InterPro" id="IPR032672">
    <property type="entry name" value="TmcA/NAT10/Kre33"/>
</dbReference>
<evidence type="ECO:0000313" key="6">
    <source>
        <dbReference type="EMBL" id="VEB56085.1"/>
    </source>
</evidence>
<dbReference type="PANTHER" id="PTHR10925">
    <property type="entry name" value="N-ACETYLTRANSFERASE 10"/>
    <property type="match status" value="1"/>
</dbReference>
<keyword evidence="2" id="KW-0547">Nucleotide-binding</keyword>
<dbReference type="GO" id="GO:1904812">
    <property type="term" value="P:rRNA acetylation involved in maturation of SSU-rRNA"/>
    <property type="evidence" value="ECO:0007669"/>
    <property type="project" value="TreeGrafter"/>
</dbReference>
<accession>A0A447TYC6</accession>
<dbReference type="Proteomes" id="UP000269208">
    <property type="component" value="Chromosome"/>
</dbReference>
<keyword evidence="3" id="KW-0067">ATP-binding</keyword>
<dbReference type="AlphaFoldDB" id="A0A447TYC6"/>
<dbReference type="SUPFAM" id="SSF52540">
    <property type="entry name" value="P-loop containing nucleoside triphosphate hydrolases"/>
    <property type="match status" value="1"/>
</dbReference>
<organism evidence="6 7">
    <name type="scientific">Salmonella enterica I</name>
    <dbReference type="NCBI Taxonomy" id="59201"/>
    <lineage>
        <taxon>Bacteria</taxon>
        <taxon>Pseudomonadati</taxon>
        <taxon>Pseudomonadota</taxon>
        <taxon>Gammaproteobacteria</taxon>
        <taxon>Enterobacterales</taxon>
        <taxon>Enterobacteriaceae</taxon>
        <taxon>Salmonella</taxon>
    </lineage>
</organism>
<evidence type="ECO:0000256" key="4">
    <source>
        <dbReference type="ARBA" id="ARBA00023315"/>
    </source>
</evidence>
<dbReference type="InterPro" id="IPR027417">
    <property type="entry name" value="P-loop_NTPase"/>
</dbReference>
<dbReference type="EC" id="2.3.1.193" evidence="6"/>
<dbReference type="InterPro" id="IPR007807">
    <property type="entry name" value="TcmA/NAT10_helicase"/>
</dbReference>
<evidence type="ECO:0000256" key="3">
    <source>
        <dbReference type="ARBA" id="ARBA00022840"/>
    </source>
</evidence>
<sequence length="145" mass="15623">MPPGVATVIAPRGRGKSALAGQFISRMAGTAIVTAPAKTATDILAAFAGERFCFMAPDALLASGARADWLVVDEAAAIPAPLLLQLVSRFPRILLTTTVSGLRRHRTRFFYLSFAPVFRSFTASRFVSLSAGRQNARWKISSARR</sequence>
<proteinExistence type="predicted"/>
<dbReference type="Gene3D" id="3.40.50.300">
    <property type="entry name" value="P-loop containing nucleotide triphosphate hydrolases"/>
    <property type="match status" value="1"/>
</dbReference>
<protein>
    <submittedName>
        <fullName evidence="6">Methionine tRNA cytidine acetyltransferase</fullName>
        <ecNumber evidence="6">2.3.1.193</ecNumber>
    </submittedName>
</protein>
<reference evidence="6 7" key="1">
    <citation type="submission" date="2018-12" db="EMBL/GenBank/DDBJ databases">
        <authorList>
            <consortium name="Pathogen Informatics"/>
        </authorList>
    </citation>
    <scope>NUCLEOTIDE SEQUENCE [LARGE SCALE GENOMIC DNA]</scope>
    <source>
        <strain evidence="6 7">NCTC6754</strain>
    </source>
</reference>
<name>A0A447TYC6_SALET</name>
<keyword evidence="4 6" id="KW-0012">Acyltransferase</keyword>
<keyword evidence="1 6" id="KW-0808">Transferase</keyword>
<evidence type="ECO:0000313" key="7">
    <source>
        <dbReference type="Proteomes" id="UP000269208"/>
    </source>
</evidence>
<dbReference type="GO" id="GO:1990883">
    <property type="term" value="F:18S rRNA cytidine N-acetyltransferase activity"/>
    <property type="evidence" value="ECO:0007669"/>
    <property type="project" value="TreeGrafter"/>
</dbReference>
<dbReference type="GO" id="GO:0005524">
    <property type="term" value="F:ATP binding"/>
    <property type="evidence" value="ECO:0007669"/>
    <property type="project" value="UniProtKB-KW"/>
</dbReference>
<dbReference type="GO" id="GO:0002101">
    <property type="term" value="P:tRNA wobble cytosine modification"/>
    <property type="evidence" value="ECO:0007669"/>
    <property type="project" value="TreeGrafter"/>
</dbReference>
<dbReference type="EMBL" id="LR134190">
    <property type="protein sequence ID" value="VEB56085.1"/>
    <property type="molecule type" value="Genomic_DNA"/>
</dbReference>
<evidence type="ECO:0000256" key="1">
    <source>
        <dbReference type="ARBA" id="ARBA00022679"/>
    </source>
</evidence>
<dbReference type="GO" id="GO:0051392">
    <property type="term" value="F:tRNA cytidine N4-acetyltransferase activity"/>
    <property type="evidence" value="ECO:0007669"/>
    <property type="project" value="TreeGrafter"/>
</dbReference>
<evidence type="ECO:0000256" key="2">
    <source>
        <dbReference type="ARBA" id="ARBA00022741"/>
    </source>
</evidence>
<dbReference type="GO" id="GO:0000049">
    <property type="term" value="F:tRNA binding"/>
    <property type="evidence" value="ECO:0007669"/>
    <property type="project" value="TreeGrafter"/>
</dbReference>
<feature type="domain" description="TcmA/NAT10 helicase" evidence="5">
    <location>
        <begin position="49"/>
        <end position="101"/>
    </location>
</feature>
<dbReference type="Pfam" id="PF05127">
    <property type="entry name" value="NAT10_TcmA_helicase"/>
    <property type="match status" value="1"/>
</dbReference>
<gene>
    <name evidence="6" type="primary">tmcA_2</name>
    <name evidence="6" type="ORF">NCTC6754_04174</name>
</gene>